<organism evidence="2 3">
    <name type="scientific">Clavibacter lycopersici</name>
    <dbReference type="NCBI Taxonomy" id="2301718"/>
    <lineage>
        <taxon>Bacteria</taxon>
        <taxon>Bacillati</taxon>
        <taxon>Actinomycetota</taxon>
        <taxon>Actinomycetes</taxon>
        <taxon>Micrococcales</taxon>
        <taxon>Microbacteriaceae</taxon>
        <taxon>Clavibacter</taxon>
    </lineage>
</organism>
<name>A0A399T4N0_9MICO</name>
<dbReference type="Proteomes" id="UP000266484">
    <property type="component" value="Unassembled WGS sequence"/>
</dbReference>
<dbReference type="OrthoDB" id="485032at2"/>
<evidence type="ECO:0000259" key="1">
    <source>
        <dbReference type="PROSITE" id="PS51819"/>
    </source>
</evidence>
<feature type="domain" description="VOC" evidence="1">
    <location>
        <begin position="1"/>
        <end position="115"/>
    </location>
</feature>
<comment type="caution">
    <text evidence="2">The sequence shown here is derived from an EMBL/GenBank/DDBJ whole genome shotgun (WGS) entry which is preliminary data.</text>
</comment>
<dbReference type="InterPro" id="IPR004360">
    <property type="entry name" value="Glyas_Fos-R_dOase_dom"/>
</dbReference>
<dbReference type="PROSITE" id="PS51819">
    <property type="entry name" value="VOC"/>
    <property type="match status" value="1"/>
</dbReference>
<sequence length="119" mass="12762">MVDSVATVWLPVQDMTRAVAFYRDTLGLTVTSEDADWSEIEAGGLMIGLNAREEASGSSSSGAVISFTPEGSIEDELERIRGRGADITGEISDHEWGRILPFQDSEGNDLQLYSPPVGG</sequence>
<evidence type="ECO:0000313" key="3">
    <source>
        <dbReference type="Proteomes" id="UP000266484"/>
    </source>
</evidence>
<evidence type="ECO:0000313" key="2">
    <source>
        <dbReference type="EMBL" id="RIJ51320.1"/>
    </source>
</evidence>
<proteinExistence type="predicted"/>
<dbReference type="AlphaFoldDB" id="A0A399T4N0"/>
<accession>A0A399T4N0</accession>
<dbReference type="InterPro" id="IPR029068">
    <property type="entry name" value="Glyas_Bleomycin-R_OHBP_Dase"/>
</dbReference>
<protein>
    <recommendedName>
        <fullName evidence="1">VOC domain-containing protein</fullName>
    </recommendedName>
</protein>
<reference evidence="2 3" key="1">
    <citation type="submission" date="2018-08" db="EMBL/GenBank/DDBJ databases">
        <title>Genome Sequence of Clavibacter michiganensis Subspecies type strains, and the Atypical Peach-Colored Strains Isolated from Tomato.</title>
        <authorList>
            <person name="Osdaghi E."/>
            <person name="Portier P."/>
            <person name="Briand M."/>
            <person name="Jacques M.-A."/>
        </authorList>
    </citation>
    <scope>NUCLEOTIDE SEQUENCE [LARGE SCALE GENOMIC DNA]</scope>
    <source>
        <strain evidence="2 3">CFBP 8615</strain>
    </source>
</reference>
<dbReference type="PANTHER" id="PTHR33993">
    <property type="entry name" value="GLYOXALASE-RELATED"/>
    <property type="match status" value="1"/>
</dbReference>
<keyword evidence="3" id="KW-1185">Reference proteome</keyword>
<gene>
    <name evidence="2" type="ORF">DZG00_09300</name>
</gene>
<dbReference type="SUPFAM" id="SSF54593">
    <property type="entry name" value="Glyoxalase/Bleomycin resistance protein/Dihydroxybiphenyl dioxygenase"/>
    <property type="match status" value="1"/>
</dbReference>
<dbReference type="RefSeq" id="WP_119382001.1">
    <property type="nucleotide sequence ID" value="NZ_QWGT01000121.1"/>
</dbReference>
<dbReference type="InterPro" id="IPR037523">
    <property type="entry name" value="VOC_core"/>
</dbReference>
<dbReference type="Gene3D" id="3.10.180.10">
    <property type="entry name" value="2,3-Dihydroxybiphenyl 1,2-Dioxygenase, domain 1"/>
    <property type="match status" value="1"/>
</dbReference>
<dbReference type="InterPro" id="IPR052164">
    <property type="entry name" value="Anthracycline_SecMetBiosynth"/>
</dbReference>
<dbReference type="EMBL" id="QWGT01000121">
    <property type="protein sequence ID" value="RIJ51320.1"/>
    <property type="molecule type" value="Genomic_DNA"/>
</dbReference>
<dbReference type="Pfam" id="PF00903">
    <property type="entry name" value="Glyoxalase"/>
    <property type="match status" value="1"/>
</dbReference>